<feature type="compositionally biased region" description="Basic and acidic residues" evidence="1">
    <location>
        <begin position="44"/>
        <end position="57"/>
    </location>
</feature>
<comment type="caution">
    <text evidence="2">The sequence shown here is derived from an EMBL/GenBank/DDBJ whole genome shotgun (WGS) entry which is preliminary data.</text>
</comment>
<keyword evidence="3" id="KW-1185">Reference proteome</keyword>
<reference evidence="3" key="1">
    <citation type="submission" date="2023-07" db="EMBL/GenBank/DDBJ databases">
        <title>Whole genome shotgun sequence of Streptomyces achromogenes subsp. rubradiris NBRC 14000.</title>
        <authorList>
            <person name="Komaki H."/>
            <person name="Tamura T."/>
        </authorList>
    </citation>
    <scope>NUCLEOTIDE SEQUENCE [LARGE SCALE GENOMIC DNA]</scope>
    <source>
        <strain evidence="3">NBRC 14000</strain>
    </source>
</reference>
<protein>
    <recommendedName>
        <fullName evidence="4">Transposase</fullName>
    </recommendedName>
</protein>
<name>A0ABQ3R8G7_STRRR</name>
<dbReference type="Proteomes" id="UP000646738">
    <property type="component" value="Unassembled WGS sequence"/>
</dbReference>
<proteinExistence type="predicted"/>
<organism evidence="2 3">
    <name type="scientific">Streptomyces rubradiris</name>
    <name type="common">Streptomyces achromogenes subsp. rubradiris</name>
    <dbReference type="NCBI Taxonomy" id="285531"/>
    <lineage>
        <taxon>Bacteria</taxon>
        <taxon>Bacillati</taxon>
        <taxon>Actinomycetota</taxon>
        <taxon>Actinomycetes</taxon>
        <taxon>Kitasatosporales</taxon>
        <taxon>Streptomycetaceae</taxon>
        <taxon>Streptomyces</taxon>
    </lineage>
</organism>
<accession>A0ABQ3R8G7</accession>
<gene>
    <name evidence="2" type="ORF">Srubr_19920</name>
</gene>
<sequence length="71" mass="7449">MVRLGRVHSPQSAKVHFDTSRAGAVNVALNTTASVDAIPAAHPEAGREQLRTVEKGRHSPPATPAKQATEA</sequence>
<evidence type="ECO:0008006" key="4">
    <source>
        <dbReference type="Google" id="ProtNLM"/>
    </source>
</evidence>
<evidence type="ECO:0000313" key="2">
    <source>
        <dbReference type="EMBL" id="GHI52146.1"/>
    </source>
</evidence>
<evidence type="ECO:0000313" key="3">
    <source>
        <dbReference type="Proteomes" id="UP000646738"/>
    </source>
</evidence>
<dbReference type="EMBL" id="BNEA01000007">
    <property type="protein sequence ID" value="GHI52146.1"/>
    <property type="molecule type" value="Genomic_DNA"/>
</dbReference>
<feature type="region of interest" description="Disordered" evidence="1">
    <location>
        <begin position="38"/>
        <end position="71"/>
    </location>
</feature>
<dbReference type="RefSeq" id="WP_189997725.1">
    <property type="nucleotide sequence ID" value="NZ_BNCB01000016.1"/>
</dbReference>
<evidence type="ECO:0000256" key="1">
    <source>
        <dbReference type="SAM" id="MobiDB-lite"/>
    </source>
</evidence>